<reference evidence="1" key="1">
    <citation type="submission" date="2023-06" db="EMBL/GenBank/DDBJ databases">
        <title>Male Hemibagrus guttatus genome.</title>
        <authorList>
            <person name="Bian C."/>
        </authorList>
    </citation>
    <scope>NUCLEOTIDE SEQUENCE</scope>
    <source>
        <strain evidence="1">Male_cb2023</strain>
        <tissue evidence="1">Muscle</tissue>
    </source>
</reference>
<keyword evidence="2" id="KW-1185">Reference proteome</keyword>
<comment type="caution">
    <text evidence="1">The sequence shown here is derived from an EMBL/GenBank/DDBJ whole genome shotgun (WGS) entry which is preliminary data.</text>
</comment>
<feature type="non-terminal residue" evidence="1">
    <location>
        <position position="131"/>
    </location>
</feature>
<dbReference type="AlphaFoldDB" id="A0AAE0QQC8"/>
<dbReference type="EMBL" id="JAUCMX010000012">
    <property type="protein sequence ID" value="KAK3529066.1"/>
    <property type="molecule type" value="Genomic_DNA"/>
</dbReference>
<evidence type="ECO:0000313" key="1">
    <source>
        <dbReference type="EMBL" id="KAK3529066.1"/>
    </source>
</evidence>
<dbReference type="Proteomes" id="UP001274896">
    <property type="component" value="Unassembled WGS sequence"/>
</dbReference>
<accession>A0AAE0QQC8</accession>
<gene>
    <name evidence="1" type="ORF">QTP70_015377</name>
</gene>
<protein>
    <submittedName>
        <fullName evidence="1">Uncharacterized protein</fullName>
    </submittedName>
</protein>
<organism evidence="1 2">
    <name type="scientific">Hemibagrus guttatus</name>
    <dbReference type="NCBI Taxonomy" id="175788"/>
    <lineage>
        <taxon>Eukaryota</taxon>
        <taxon>Metazoa</taxon>
        <taxon>Chordata</taxon>
        <taxon>Craniata</taxon>
        <taxon>Vertebrata</taxon>
        <taxon>Euteleostomi</taxon>
        <taxon>Actinopterygii</taxon>
        <taxon>Neopterygii</taxon>
        <taxon>Teleostei</taxon>
        <taxon>Ostariophysi</taxon>
        <taxon>Siluriformes</taxon>
        <taxon>Bagridae</taxon>
        <taxon>Hemibagrus</taxon>
    </lineage>
</organism>
<sequence length="131" mass="14950">MEASTFRTNPKKSAKESDDSMKFGRIELILIKHNKEVCFLVTPYTSLYLAEYGLYEVKNADGDMHFMDKWVIDLTSSLSHVFSQEDVIQQVVEAIKSLGVSSAEDLKYLEADDLVRILKPIEIRKVMACIK</sequence>
<proteinExistence type="predicted"/>
<name>A0AAE0QQC8_9TELE</name>
<evidence type="ECO:0000313" key="2">
    <source>
        <dbReference type="Proteomes" id="UP001274896"/>
    </source>
</evidence>